<dbReference type="STRING" id="1036808.A0A0C3DB18"/>
<keyword evidence="2" id="KW-1185">Reference proteome</keyword>
<protein>
    <recommendedName>
        <fullName evidence="3">F-box domain-containing protein</fullName>
    </recommendedName>
</protein>
<evidence type="ECO:0008006" key="3">
    <source>
        <dbReference type="Google" id="ProtNLM"/>
    </source>
</evidence>
<sequence length="186" mass="22209">MEQLEKQVHRLAIVHATTHAQKKRLNQLLSRRSLINHIPVELLAKIIDFTIYNFHISKCHAHFCLKRKLASVSRRWRDTILNWPAFRTTIILHPTFDHSFVTAHLARSRGLPLDITIERWSAEANEDKEKFVRLLNIVLSCRHRWQSPFIEDFKFLRLTLIRINGWVFPLLRRVSFRRHLSLLLLN</sequence>
<reference evidence="1 2" key="1">
    <citation type="submission" date="2014-04" db="EMBL/GenBank/DDBJ databases">
        <authorList>
            <consortium name="DOE Joint Genome Institute"/>
            <person name="Kuo A."/>
            <person name="Kohler A."/>
            <person name="Nagy L.G."/>
            <person name="Floudas D."/>
            <person name="Copeland A."/>
            <person name="Barry K.W."/>
            <person name="Cichocki N."/>
            <person name="Veneault-Fourrey C."/>
            <person name="LaButti K."/>
            <person name="Lindquist E.A."/>
            <person name="Lipzen A."/>
            <person name="Lundell T."/>
            <person name="Morin E."/>
            <person name="Murat C."/>
            <person name="Sun H."/>
            <person name="Tunlid A."/>
            <person name="Henrissat B."/>
            <person name="Grigoriev I.V."/>
            <person name="Hibbett D.S."/>
            <person name="Martin F."/>
            <person name="Nordberg H.P."/>
            <person name="Cantor M.N."/>
            <person name="Hua S.X."/>
        </authorList>
    </citation>
    <scope>NUCLEOTIDE SEQUENCE [LARGE SCALE GENOMIC DNA]</scope>
    <source>
        <strain evidence="1 2">Foug A</strain>
    </source>
</reference>
<name>A0A0C3DB18_9AGAM</name>
<accession>A0A0C3DB18</accession>
<dbReference type="OrthoDB" id="2653019at2759"/>
<dbReference type="AlphaFoldDB" id="A0A0C3DB18"/>
<gene>
    <name evidence="1" type="ORF">SCLCIDRAFT_451953</name>
</gene>
<evidence type="ECO:0000313" key="1">
    <source>
        <dbReference type="EMBL" id="KIM53306.1"/>
    </source>
</evidence>
<dbReference type="HOGENOM" id="CLU_111684_0_0_1"/>
<dbReference type="Proteomes" id="UP000053989">
    <property type="component" value="Unassembled WGS sequence"/>
</dbReference>
<proteinExistence type="predicted"/>
<organism evidence="1 2">
    <name type="scientific">Scleroderma citrinum Foug A</name>
    <dbReference type="NCBI Taxonomy" id="1036808"/>
    <lineage>
        <taxon>Eukaryota</taxon>
        <taxon>Fungi</taxon>
        <taxon>Dikarya</taxon>
        <taxon>Basidiomycota</taxon>
        <taxon>Agaricomycotina</taxon>
        <taxon>Agaricomycetes</taxon>
        <taxon>Agaricomycetidae</taxon>
        <taxon>Boletales</taxon>
        <taxon>Sclerodermatineae</taxon>
        <taxon>Sclerodermataceae</taxon>
        <taxon>Scleroderma</taxon>
    </lineage>
</organism>
<dbReference type="InParanoid" id="A0A0C3DB18"/>
<evidence type="ECO:0000313" key="2">
    <source>
        <dbReference type="Proteomes" id="UP000053989"/>
    </source>
</evidence>
<dbReference type="EMBL" id="KN822184">
    <property type="protein sequence ID" value="KIM53306.1"/>
    <property type="molecule type" value="Genomic_DNA"/>
</dbReference>
<reference evidence="2" key="2">
    <citation type="submission" date="2015-01" db="EMBL/GenBank/DDBJ databases">
        <title>Evolutionary Origins and Diversification of the Mycorrhizal Mutualists.</title>
        <authorList>
            <consortium name="DOE Joint Genome Institute"/>
            <consortium name="Mycorrhizal Genomics Consortium"/>
            <person name="Kohler A."/>
            <person name="Kuo A."/>
            <person name="Nagy L.G."/>
            <person name="Floudas D."/>
            <person name="Copeland A."/>
            <person name="Barry K.W."/>
            <person name="Cichocki N."/>
            <person name="Veneault-Fourrey C."/>
            <person name="LaButti K."/>
            <person name="Lindquist E.A."/>
            <person name="Lipzen A."/>
            <person name="Lundell T."/>
            <person name="Morin E."/>
            <person name="Murat C."/>
            <person name="Riley R."/>
            <person name="Ohm R."/>
            <person name="Sun H."/>
            <person name="Tunlid A."/>
            <person name="Henrissat B."/>
            <person name="Grigoriev I.V."/>
            <person name="Hibbett D.S."/>
            <person name="Martin F."/>
        </authorList>
    </citation>
    <scope>NUCLEOTIDE SEQUENCE [LARGE SCALE GENOMIC DNA]</scope>
    <source>
        <strain evidence="2">Foug A</strain>
    </source>
</reference>